<dbReference type="EMBL" id="JAODUO010001004">
    <property type="protein sequence ID" value="KAK2171986.1"/>
    <property type="molecule type" value="Genomic_DNA"/>
</dbReference>
<evidence type="ECO:0000313" key="3">
    <source>
        <dbReference type="Proteomes" id="UP001209878"/>
    </source>
</evidence>
<dbReference type="AlphaFoldDB" id="A0AAD9NKU4"/>
<gene>
    <name evidence="2" type="ORF">NP493_1006g00008</name>
</gene>
<reference evidence="2" key="1">
    <citation type="journal article" date="2023" name="Mol. Biol. Evol.">
        <title>Third-Generation Sequencing Reveals the Adaptive Role of the Epigenome in Three Deep-Sea Polychaetes.</title>
        <authorList>
            <person name="Perez M."/>
            <person name="Aroh O."/>
            <person name="Sun Y."/>
            <person name="Lan Y."/>
            <person name="Juniper S.K."/>
            <person name="Young C.R."/>
            <person name="Angers B."/>
            <person name="Qian P.Y."/>
        </authorList>
    </citation>
    <scope>NUCLEOTIDE SEQUENCE</scope>
    <source>
        <strain evidence="2">R07B-5</strain>
    </source>
</reference>
<feature type="region of interest" description="Disordered" evidence="1">
    <location>
        <begin position="25"/>
        <end position="108"/>
    </location>
</feature>
<keyword evidence="3" id="KW-1185">Reference proteome</keyword>
<comment type="caution">
    <text evidence="2">The sequence shown here is derived from an EMBL/GenBank/DDBJ whole genome shotgun (WGS) entry which is preliminary data.</text>
</comment>
<evidence type="ECO:0000313" key="2">
    <source>
        <dbReference type="EMBL" id="KAK2171986.1"/>
    </source>
</evidence>
<protein>
    <submittedName>
        <fullName evidence="2">Uncharacterized protein</fullName>
    </submittedName>
</protein>
<evidence type="ECO:0000256" key="1">
    <source>
        <dbReference type="SAM" id="MobiDB-lite"/>
    </source>
</evidence>
<organism evidence="2 3">
    <name type="scientific">Ridgeia piscesae</name>
    <name type="common">Tubeworm</name>
    <dbReference type="NCBI Taxonomy" id="27915"/>
    <lineage>
        <taxon>Eukaryota</taxon>
        <taxon>Metazoa</taxon>
        <taxon>Spiralia</taxon>
        <taxon>Lophotrochozoa</taxon>
        <taxon>Annelida</taxon>
        <taxon>Polychaeta</taxon>
        <taxon>Sedentaria</taxon>
        <taxon>Canalipalpata</taxon>
        <taxon>Sabellida</taxon>
        <taxon>Siboglinidae</taxon>
        <taxon>Ridgeia</taxon>
    </lineage>
</organism>
<name>A0AAD9NKU4_RIDPI</name>
<proteinExistence type="predicted"/>
<accession>A0AAD9NKU4</accession>
<dbReference type="Proteomes" id="UP001209878">
    <property type="component" value="Unassembled WGS sequence"/>
</dbReference>
<sequence length="108" mass="12649">MVEYLISSSHELVCIFKDAHNQRSNLKTAKVTGKKVTVDKEGGTRGHERSRCDRKDEWKKGSESRCDQTKVNNKDDDRKKRDMKERNNRVRGRGKSQQPGRRKTEELF</sequence>
<feature type="compositionally biased region" description="Basic and acidic residues" evidence="1">
    <location>
        <begin position="36"/>
        <end position="88"/>
    </location>
</feature>